<keyword evidence="11" id="KW-1133">Transmembrane helix</keyword>
<sequence>MSPSPATPRCDHDARPRSTHPRLRRALFAALLVLATLLLLASPPRVVHGDPTPEPGPIPADPVASKGGPPALEIKGNHFFDLSSGQRFAIKGVAYQPRYRGDVIDPISNAQRTAWERDLPVLASLGANVVRVYDIDAAAPHDQFMAALAERNMYLLLDMASAKSPLHHVDRSDPHLTVELLDRYLHVVDAFAGYSNVLGFLIGNEVSDSTGTSTRSAAVVRGLVRDVRQYIKVTGKRAIPLGYAASDNAATRIPNMQFYTCGAKDSTVDFYGANIYSWCAANQTFETSGYVDRTKELASLGVPVLLSEFGCNIVTPRTFPDVPSIYGPDMDAVVDGAIAYEYTEEDNRYGLVQVASASATDVTLLPDFTNLKNQWSGAKPTSISMTSAKSSTSRPQCPGVDDTWMATASPLPPTPSKCACQKMAVEAGRECRATLPFNWTYTEKAAFLGDLCGKVSCADLGSADDFASGQYGKYGACSVDAKIAWALNAYYEAQKKDASACNFGGKAMVVKNGSGTADDGGAATCVEMIPPEMLGTKAEGGTHDSDGGAGREGMLARAAMTLAVVGVGVIVSSSVAGVLPFAV</sequence>
<reference evidence="14 15" key="1">
    <citation type="submission" date="2009-11" db="EMBL/GenBank/DDBJ databases">
        <title>Annotation of Allomyces macrogynus ATCC 38327.</title>
        <authorList>
            <consortium name="The Broad Institute Genome Sequencing Platform"/>
            <person name="Russ C."/>
            <person name="Cuomo C."/>
            <person name="Burger G."/>
            <person name="Gray M.W."/>
            <person name="Holland P.W.H."/>
            <person name="King N."/>
            <person name="Lang F.B.F."/>
            <person name="Roger A.J."/>
            <person name="Ruiz-Trillo I."/>
            <person name="Young S.K."/>
            <person name="Zeng Q."/>
            <person name="Gargeya S."/>
            <person name="Fitzgerald M."/>
            <person name="Haas B."/>
            <person name="Abouelleil A."/>
            <person name="Alvarado L."/>
            <person name="Arachchi H.M."/>
            <person name="Berlin A."/>
            <person name="Chapman S.B."/>
            <person name="Gearin G."/>
            <person name="Goldberg J."/>
            <person name="Griggs A."/>
            <person name="Gujja S."/>
            <person name="Hansen M."/>
            <person name="Heiman D."/>
            <person name="Howarth C."/>
            <person name="Larimer J."/>
            <person name="Lui A."/>
            <person name="MacDonald P.J.P."/>
            <person name="McCowen C."/>
            <person name="Montmayeur A."/>
            <person name="Murphy C."/>
            <person name="Neiman D."/>
            <person name="Pearson M."/>
            <person name="Priest M."/>
            <person name="Roberts A."/>
            <person name="Saif S."/>
            <person name="Shea T."/>
            <person name="Sisk P."/>
            <person name="Stolte C."/>
            <person name="Sykes S."/>
            <person name="Wortman J."/>
            <person name="Nusbaum C."/>
            <person name="Birren B."/>
        </authorList>
    </citation>
    <scope>NUCLEOTIDE SEQUENCE [LARGE SCALE GENOMIC DNA]</scope>
    <source>
        <strain evidence="14 15">ATCC 38327</strain>
    </source>
</reference>
<keyword evidence="10" id="KW-0808">Transferase</keyword>
<feature type="signal peptide" evidence="12">
    <location>
        <begin position="1"/>
        <end position="49"/>
    </location>
</feature>
<dbReference type="GO" id="GO:0031505">
    <property type="term" value="P:fungal-type cell wall organization"/>
    <property type="evidence" value="ECO:0007669"/>
    <property type="project" value="TreeGrafter"/>
</dbReference>
<keyword evidence="9 10" id="KW-0449">Lipoprotein</keyword>
<feature type="domain" description="X8" evidence="13">
    <location>
        <begin position="438"/>
        <end position="527"/>
    </location>
</feature>
<gene>
    <name evidence="14" type="ORF">AMAG_03087</name>
</gene>
<dbReference type="Gene3D" id="3.20.20.80">
    <property type="entry name" value="Glycosidases"/>
    <property type="match status" value="1"/>
</dbReference>
<dbReference type="GO" id="GO:0098552">
    <property type="term" value="C:side of membrane"/>
    <property type="evidence" value="ECO:0007669"/>
    <property type="project" value="UniProtKB-KW"/>
</dbReference>
<keyword evidence="15" id="KW-1185">Reference proteome</keyword>
<dbReference type="EMBL" id="GG745331">
    <property type="protein sequence ID" value="KNE57366.1"/>
    <property type="molecule type" value="Genomic_DNA"/>
</dbReference>
<evidence type="ECO:0000313" key="15">
    <source>
        <dbReference type="Proteomes" id="UP000054350"/>
    </source>
</evidence>
<reference evidence="15" key="2">
    <citation type="submission" date="2009-11" db="EMBL/GenBank/DDBJ databases">
        <title>The Genome Sequence of Allomyces macrogynus strain ATCC 38327.</title>
        <authorList>
            <consortium name="The Broad Institute Genome Sequencing Platform"/>
            <person name="Russ C."/>
            <person name="Cuomo C."/>
            <person name="Shea T."/>
            <person name="Young S.K."/>
            <person name="Zeng Q."/>
            <person name="Koehrsen M."/>
            <person name="Haas B."/>
            <person name="Borodovsky M."/>
            <person name="Guigo R."/>
            <person name="Alvarado L."/>
            <person name="Berlin A."/>
            <person name="Borenstein D."/>
            <person name="Chen Z."/>
            <person name="Engels R."/>
            <person name="Freedman E."/>
            <person name="Gellesch M."/>
            <person name="Goldberg J."/>
            <person name="Griggs A."/>
            <person name="Gujja S."/>
            <person name="Heiman D."/>
            <person name="Hepburn T."/>
            <person name="Howarth C."/>
            <person name="Jen D."/>
            <person name="Larson L."/>
            <person name="Lewis B."/>
            <person name="Mehta T."/>
            <person name="Park D."/>
            <person name="Pearson M."/>
            <person name="Roberts A."/>
            <person name="Saif S."/>
            <person name="Shenoy N."/>
            <person name="Sisk P."/>
            <person name="Stolte C."/>
            <person name="Sykes S."/>
            <person name="Walk T."/>
            <person name="White J."/>
            <person name="Yandava C."/>
            <person name="Burger G."/>
            <person name="Gray M.W."/>
            <person name="Holland P.W.H."/>
            <person name="King N."/>
            <person name="Lang F.B.F."/>
            <person name="Roger A.J."/>
            <person name="Ruiz-Trillo I."/>
            <person name="Lander E."/>
            <person name="Nusbaum C."/>
        </authorList>
    </citation>
    <scope>NUCLEOTIDE SEQUENCE [LARGE SCALE GENOMIC DNA]</scope>
    <source>
        <strain evidence="15">ATCC 38327</strain>
    </source>
</reference>
<dbReference type="eggNOG" id="ENOG502QPST">
    <property type="taxonomic scope" value="Eukaryota"/>
</dbReference>
<dbReference type="GO" id="GO:0042124">
    <property type="term" value="F:1,3-beta-glucanosyltransferase activity"/>
    <property type="evidence" value="ECO:0007669"/>
    <property type="project" value="TreeGrafter"/>
</dbReference>
<protein>
    <recommendedName>
        <fullName evidence="10">1,3-beta-glucanosyltransferase</fullName>
        <ecNumber evidence="10">2.4.1.-</ecNumber>
    </recommendedName>
</protein>
<evidence type="ECO:0000256" key="10">
    <source>
        <dbReference type="RuleBase" id="RU361209"/>
    </source>
</evidence>
<keyword evidence="4 10" id="KW-0336">GPI-anchor</keyword>
<dbReference type="OrthoDB" id="421038at2759"/>
<dbReference type="Pfam" id="PF07983">
    <property type="entry name" value="X8"/>
    <property type="match status" value="1"/>
</dbReference>
<evidence type="ECO:0000259" key="13">
    <source>
        <dbReference type="SMART" id="SM00768"/>
    </source>
</evidence>
<dbReference type="OMA" id="ICLRDIP"/>
<evidence type="ECO:0000256" key="6">
    <source>
        <dbReference type="ARBA" id="ARBA00023136"/>
    </source>
</evidence>
<dbReference type="Proteomes" id="UP000054350">
    <property type="component" value="Unassembled WGS sequence"/>
</dbReference>
<evidence type="ECO:0000256" key="4">
    <source>
        <dbReference type="ARBA" id="ARBA00022622"/>
    </source>
</evidence>
<evidence type="ECO:0000256" key="12">
    <source>
        <dbReference type="SAM" id="SignalP"/>
    </source>
</evidence>
<keyword evidence="11" id="KW-0812">Transmembrane</keyword>
<keyword evidence="5 12" id="KW-0732">Signal</keyword>
<keyword evidence="7" id="KW-1015">Disulfide bond</keyword>
<comment type="subcellular location">
    <subcellularLocation>
        <location evidence="1">Cell envelope</location>
    </subcellularLocation>
    <subcellularLocation>
        <location evidence="10">Cell membrane</location>
        <topology evidence="10">Lipid-anchor</topology>
        <topology evidence="10">GPI-anchor</topology>
    </subcellularLocation>
    <subcellularLocation>
        <location evidence="2">Membrane</location>
        <topology evidence="2">Lipid-anchor</topology>
        <topology evidence="2">GPI-anchor</topology>
    </subcellularLocation>
</comment>
<evidence type="ECO:0000256" key="7">
    <source>
        <dbReference type="ARBA" id="ARBA00023157"/>
    </source>
</evidence>
<evidence type="ECO:0000256" key="9">
    <source>
        <dbReference type="ARBA" id="ARBA00023288"/>
    </source>
</evidence>
<dbReference type="STRING" id="578462.A0A0L0S4L5"/>
<evidence type="ECO:0000256" key="5">
    <source>
        <dbReference type="ARBA" id="ARBA00022729"/>
    </source>
</evidence>
<dbReference type="PANTHER" id="PTHR31468:SF2">
    <property type="entry name" value="1,3-BETA-GLUCANOSYLTRANSFERASE GAS1"/>
    <property type="match status" value="1"/>
</dbReference>
<comment type="function">
    <text evidence="10">Splits internally a 1,3-beta-glucan molecule and transfers the newly generated reducing end (the donor) to the non-reducing end of another 1,3-beta-glucan molecule (the acceptor) forming a 1,3-beta linkage, resulting in the elongation of 1,3-beta-glucan chains in the cell wall.</text>
</comment>
<dbReference type="EC" id="2.4.1.-" evidence="10"/>
<evidence type="ECO:0000256" key="2">
    <source>
        <dbReference type="ARBA" id="ARBA00004589"/>
    </source>
</evidence>
<dbReference type="SUPFAM" id="SSF51445">
    <property type="entry name" value="(Trans)glycosidases"/>
    <property type="match status" value="1"/>
</dbReference>
<dbReference type="Gene3D" id="1.20.58.1040">
    <property type="match status" value="1"/>
</dbReference>
<feature type="transmembrane region" description="Helical" evidence="11">
    <location>
        <begin position="559"/>
        <end position="582"/>
    </location>
</feature>
<evidence type="ECO:0000256" key="11">
    <source>
        <dbReference type="SAM" id="Phobius"/>
    </source>
</evidence>
<feature type="chain" id="PRO_5005547858" description="1,3-beta-glucanosyltransferase" evidence="12">
    <location>
        <begin position="50"/>
        <end position="583"/>
    </location>
</feature>
<evidence type="ECO:0000256" key="3">
    <source>
        <dbReference type="ARBA" id="ARBA00007528"/>
    </source>
</evidence>
<dbReference type="Pfam" id="PF03198">
    <property type="entry name" value="Glyco_hydro_72"/>
    <property type="match status" value="1"/>
</dbReference>
<dbReference type="SMART" id="SM00768">
    <property type="entry name" value="X8"/>
    <property type="match status" value="1"/>
</dbReference>
<dbReference type="GO" id="GO:0005886">
    <property type="term" value="C:plasma membrane"/>
    <property type="evidence" value="ECO:0007669"/>
    <property type="project" value="UniProtKB-SubCell"/>
</dbReference>
<keyword evidence="8" id="KW-0325">Glycoprotein</keyword>
<dbReference type="PANTHER" id="PTHR31468">
    <property type="entry name" value="1,3-BETA-GLUCANOSYLTRANSFERASE GAS1"/>
    <property type="match status" value="1"/>
</dbReference>
<comment type="similarity">
    <text evidence="3 10">Belongs to the glycosyl hydrolase 72 family.</text>
</comment>
<dbReference type="InterPro" id="IPR012946">
    <property type="entry name" value="X8"/>
</dbReference>
<dbReference type="InterPro" id="IPR004886">
    <property type="entry name" value="Glucanosyltransferase"/>
</dbReference>
<accession>A0A0L0S4L5</accession>
<evidence type="ECO:0000313" key="14">
    <source>
        <dbReference type="EMBL" id="KNE57366.1"/>
    </source>
</evidence>
<dbReference type="VEuPathDB" id="FungiDB:AMAG_03087"/>
<evidence type="ECO:0000256" key="1">
    <source>
        <dbReference type="ARBA" id="ARBA00004196"/>
    </source>
</evidence>
<proteinExistence type="inferred from homology"/>
<organism evidence="14 15">
    <name type="scientific">Allomyces macrogynus (strain ATCC 38327)</name>
    <name type="common">Allomyces javanicus var. macrogynus</name>
    <dbReference type="NCBI Taxonomy" id="578462"/>
    <lineage>
        <taxon>Eukaryota</taxon>
        <taxon>Fungi</taxon>
        <taxon>Fungi incertae sedis</taxon>
        <taxon>Blastocladiomycota</taxon>
        <taxon>Blastocladiomycetes</taxon>
        <taxon>Blastocladiales</taxon>
        <taxon>Blastocladiaceae</taxon>
        <taxon>Allomyces</taxon>
    </lineage>
</organism>
<name>A0A0L0S4L5_ALLM3</name>
<dbReference type="AlphaFoldDB" id="A0A0L0S4L5"/>
<evidence type="ECO:0000256" key="8">
    <source>
        <dbReference type="ARBA" id="ARBA00023180"/>
    </source>
</evidence>
<dbReference type="GO" id="GO:0071970">
    <property type="term" value="P:fungal-type cell wall (1-&gt;3)-beta-D-glucan biosynthetic process"/>
    <property type="evidence" value="ECO:0007669"/>
    <property type="project" value="TreeGrafter"/>
</dbReference>
<dbReference type="InterPro" id="IPR017853">
    <property type="entry name" value="GH"/>
</dbReference>
<keyword evidence="6 10" id="KW-0472">Membrane</keyword>